<comment type="similarity">
    <text evidence="6">Belongs to the RnpA family.</text>
</comment>
<keyword evidence="3 6" id="KW-0255">Endonuclease</keyword>
<dbReference type="GO" id="GO:0004526">
    <property type="term" value="F:ribonuclease P activity"/>
    <property type="evidence" value="ECO:0007669"/>
    <property type="project" value="UniProtKB-UniRule"/>
</dbReference>
<comment type="function">
    <text evidence="6">RNaseP catalyzes the removal of the 5'-leader sequence from pre-tRNA to produce the mature 5'-terminus. It can also cleave other RNA substrates such as 4.5S RNA. The protein component plays an auxiliary but essential role in vivo by binding to the 5'-leader sequence and broadening the substrate specificity of the ribozyme.</text>
</comment>
<protein>
    <recommendedName>
        <fullName evidence="6 7">Ribonuclease P protein component</fullName>
        <shortName evidence="6">RNase P protein</shortName>
        <shortName evidence="6">RNaseP protein</shortName>
        <ecNumber evidence="6 7">3.1.26.5</ecNumber>
    </recommendedName>
    <alternativeName>
        <fullName evidence="6">Protein C5</fullName>
    </alternativeName>
</protein>
<dbReference type="GO" id="GO:0042781">
    <property type="term" value="F:3'-tRNA processing endoribonuclease activity"/>
    <property type="evidence" value="ECO:0007669"/>
    <property type="project" value="TreeGrafter"/>
</dbReference>
<dbReference type="GO" id="GO:0000049">
    <property type="term" value="F:tRNA binding"/>
    <property type="evidence" value="ECO:0007669"/>
    <property type="project" value="UniProtKB-UniRule"/>
</dbReference>
<feature type="region of interest" description="Disordered" evidence="8">
    <location>
        <begin position="115"/>
        <end position="136"/>
    </location>
</feature>
<evidence type="ECO:0000256" key="1">
    <source>
        <dbReference type="ARBA" id="ARBA00022694"/>
    </source>
</evidence>
<evidence type="ECO:0000256" key="6">
    <source>
        <dbReference type="HAMAP-Rule" id="MF_00227"/>
    </source>
</evidence>
<comment type="subunit">
    <text evidence="6">Consists of a catalytic RNA component (M1 or rnpB) and a protein subunit.</text>
</comment>
<sequence>MERLRSHRDFMAVLKHRNKVTSRDLVVHYYAYLQSDEHGETPVTQRRLGLAVSKNVGNAVTRNRVKRRFRQLAKAYESMLPERCDIVMRAKPRADKASFDGLSAQVESLFNEIEHRTQRSARDRVPRDADSQGLNR</sequence>
<keyword evidence="5 6" id="KW-0694">RNA-binding</keyword>
<evidence type="ECO:0000313" key="9">
    <source>
        <dbReference type="EMBL" id="NLT80026.1"/>
    </source>
</evidence>
<keyword evidence="2 6" id="KW-0540">Nuclease</keyword>
<accession>A0A971D0B0</accession>
<proteinExistence type="inferred from homology"/>
<dbReference type="RefSeq" id="WP_273174054.1">
    <property type="nucleotide sequence ID" value="NZ_JAAXZR010000024.1"/>
</dbReference>
<feature type="compositionally biased region" description="Basic and acidic residues" evidence="8">
    <location>
        <begin position="115"/>
        <end position="130"/>
    </location>
</feature>
<dbReference type="Proteomes" id="UP000767327">
    <property type="component" value="Unassembled WGS sequence"/>
</dbReference>
<dbReference type="AlphaFoldDB" id="A0A971D0B0"/>
<dbReference type="Gene3D" id="3.30.230.10">
    <property type="match status" value="1"/>
</dbReference>
<evidence type="ECO:0000256" key="2">
    <source>
        <dbReference type="ARBA" id="ARBA00022722"/>
    </source>
</evidence>
<dbReference type="SUPFAM" id="SSF54211">
    <property type="entry name" value="Ribosomal protein S5 domain 2-like"/>
    <property type="match status" value="1"/>
</dbReference>
<reference evidence="9" key="1">
    <citation type="journal article" date="2020" name="Biotechnol. Biofuels">
        <title>New insights from the biogas microbiome by comprehensive genome-resolved metagenomics of nearly 1600 species originating from multiple anaerobic digesters.</title>
        <authorList>
            <person name="Campanaro S."/>
            <person name="Treu L."/>
            <person name="Rodriguez-R L.M."/>
            <person name="Kovalovszki A."/>
            <person name="Ziels R.M."/>
            <person name="Maus I."/>
            <person name="Zhu X."/>
            <person name="Kougias P.G."/>
            <person name="Basile A."/>
            <person name="Luo G."/>
            <person name="Schluter A."/>
            <person name="Konstantinidis K.T."/>
            <person name="Angelidaki I."/>
        </authorList>
    </citation>
    <scope>NUCLEOTIDE SEQUENCE</scope>
    <source>
        <strain evidence="9">AS01afH2WH_6</strain>
    </source>
</reference>
<dbReference type="InterPro" id="IPR020568">
    <property type="entry name" value="Ribosomal_Su5_D2-typ_SF"/>
</dbReference>
<evidence type="ECO:0000256" key="8">
    <source>
        <dbReference type="SAM" id="MobiDB-lite"/>
    </source>
</evidence>
<evidence type="ECO:0000256" key="5">
    <source>
        <dbReference type="ARBA" id="ARBA00022884"/>
    </source>
</evidence>
<dbReference type="InterPro" id="IPR000100">
    <property type="entry name" value="RNase_P"/>
</dbReference>
<dbReference type="EMBL" id="JAAXZR010000024">
    <property type="protein sequence ID" value="NLT80026.1"/>
    <property type="molecule type" value="Genomic_DNA"/>
</dbReference>
<evidence type="ECO:0000256" key="3">
    <source>
        <dbReference type="ARBA" id="ARBA00022759"/>
    </source>
</evidence>
<dbReference type="PANTHER" id="PTHR33992">
    <property type="entry name" value="RIBONUCLEASE P PROTEIN COMPONENT"/>
    <property type="match status" value="1"/>
</dbReference>
<keyword evidence="4 6" id="KW-0378">Hydrolase</keyword>
<dbReference type="GO" id="GO:0001682">
    <property type="term" value="P:tRNA 5'-leader removal"/>
    <property type="evidence" value="ECO:0007669"/>
    <property type="project" value="UniProtKB-UniRule"/>
</dbReference>
<keyword evidence="1 6" id="KW-0819">tRNA processing</keyword>
<dbReference type="GO" id="GO:0030677">
    <property type="term" value="C:ribonuclease P complex"/>
    <property type="evidence" value="ECO:0007669"/>
    <property type="project" value="TreeGrafter"/>
</dbReference>
<dbReference type="NCBIfam" id="TIGR00188">
    <property type="entry name" value="rnpA"/>
    <property type="match status" value="1"/>
</dbReference>
<comment type="caution">
    <text evidence="9">The sequence shown here is derived from an EMBL/GenBank/DDBJ whole genome shotgun (WGS) entry which is preliminary data.</text>
</comment>
<reference evidence="9" key="2">
    <citation type="submission" date="2020-01" db="EMBL/GenBank/DDBJ databases">
        <authorList>
            <person name="Campanaro S."/>
        </authorList>
    </citation>
    <scope>NUCLEOTIDE SEQUENCE</scope>
    <source>
        <strain evidence="9">AS01afH2WH_6</strain>
    </source>
</reference>
<comment type="catalytic activity">
    <reaction evidence="6">
        <text>Endonucleolytic cleavage of RNA, removing 5'-extranucleotides from tRNA precursor.</text>
        <dbReference type="EC" id="3.1.26.5"/>
    </reaction>
</comment>
<name>A0A971D0B0_9BIFI</name>
<evidence type="ECO:0000313" key="10">
    <source>
        <dbReference type="Proteomes" id="UP000767327"/>
    </source>
</evidence>
<organism evidence="9 10">
    <name type="scientific">Bifidobacterium crudilactis</name>
    <dbReference type="NCBI Taxonomy" id="327277"/>
    <lineage>
        <taxon>Bacteria</taxon>
        <taxon>Bacillati</taxon>
        <taxon>Actinomycetota</taxon>
        <taxon>Actinomycetes</taxon>
        <taxon>Bifidobacteriales</taxon>
        <taxon>Bifidobacteriaceae</taxon>
        <taxon>Bifidobacterium</taxon>
    </lineage>
</organism>
<dbReference type="InterPro" id="IPR014721">
    <property type="entry name" value="Ribsml_uS5_D2-typ_fold_subgr"/>
</dbReference>
<dbReference type="HAMAP" id="MF_00227">
    <property type="entry name" value="RNase_P"/>
    <property type="match status" value="1"/>
</dbReference>
<gene>
    <name evidence="6 9" type="primary">rnpA</name>
    <name evidence="9" type="ORF">GXW98_07075</name>
</gene>
<evidence type="ECO:0000256" key="7">
    <source>
        <dbReference type="NCBIfam" id="TIGR00188"/>
    </source>
</evidence>
<evidence type="ECO:0000256" key="4">
    <source>
        <dbReference type="ARBA" id="ARBA00022801"/>
    </source>
</evidence>
<dbReference type="Pfam" id="PF00825">
    <property type="entry name" value="Ribonuclease_P"/>
    <property type="match status" value="1"/>
</dbReference>
<dbReference type="PANTHER" id="PTHR33992:SF1">
    <property type="entry name" value="RIBONUCLEASE P PROTEIN COMPONENT"/>
    <property type="match status" value="1"/>
</dbReference>
<dbReference type="EC" id="3.1.26.5" evidence="6 7"/>